<evidence type="ECO:0000256" key="3">
    <source>
        <dbReference type="PROSITE-ProRule" id="PRU00124"/>
    </source>
</evidence>
<dbReference type="InterPro" id="IPR002172">
    <property type="entry name" value="LDrepeatLR_classA_rpt"/>
</dbReference>
<evidence type="ECO:0000259" key="6">
    <source>
        <dbReference type="PROSITE" id="PS01180"/>
    </source>
</evidence>
<dbReference type="SUPFAM" id="SSF49854">
    <property type="entry name" value="Spermadhesin, CUB domain"/>
    <property type="match status" value="2"/>
</dbReference>
<keyword evidence="5" id="KW-0812">Transmembrane</keyword>
<dbReference type="PROSITE" id="PS50068">
    <property type="entry name" value="LDLRA_2"/>
    <property type="match status" value="1"/>
</dbReference>
<reference evidence="7" key="1">
    <citation type="submission" date="2022-07" db="EMBL/GenBank/DDBJ databases">
        <authorList>
            <person name="Trinca V."/>
            <person name="Uliana J.V.C."/>
            <person name="Torres T.T."/>
            <person name="Ward R.J."/>
            <person name="Monesi N."/>
        </authorList>
    </citation>
    <scope>NUCLEOTIDE SEQUENCE</scope>
    <source>
        <strain evidence="7">HSMRA1968</strain>
        <tissue evidence="7">Whole embryos</tissue>
    </source>
</reference>
<dbReference type="Pfam" id="PF00431">
    <property type="entry name" value="CUB"/>
    <property type="match status" value="2"/>
</dbReference>
<dbReference type="PROSITE" id="PS01180">
    <property type="entry name" value="CUB"/>
    <property type="match status" value="2"/>
</dbReference>
<comment type="caution">
    <text evidence="3">Lacks conserved residue(s) required for the propagation of feature annotation.</text>
</comment>
<dbReference type="SMART" id="SM00042">
    <property type="entry name" value="CUB"/>
    <property type="match status" value="2"/>
</dbReference>
<dbReference type="PANTHER" id="PTHR24251:SF28">
    <property type="entry name" value="NEUROPILIN AND TOLLOID-LIKE, ISOFORM B"/>
    <property type="match status" value="1"/>
</dbReference>
<feature type="disulfide bond" evidence="3">
    <location>
        <begin position="308"/>
        <end position="326"/>
    </location>
</feature>
<evidence type="ECO:0000256" key="1">
    <source>
        <dbReference type="ARBA" id="ARBA00022737"/>
    </source>
</evidence>
<comment type="caution">
    <text evidence="7">The sequence shown here is derived from an EMBL/GenBank/DDBJ whole genome shotgun (WGS) entry which is preliminary data.</text>
</comment>
<feature type="domain" description="CUB" evidence="6">
    <location>
        <begin position="39"/>
        <end position="156"/>
    </location>
</feature>
<dbReference type="InterPro" id="IPR000859">
    <property type="entry name" value="CUB_dom"/>
</dbReference>
<feature type="domain" description="CUB" evidence="6">
    <location>
        <begin position="173"/>
        <end position="291"/>
    </location>
</feature>
<dbReference type="FunFam" id="2.60.120.290:FF:000005">
    <property type="entry name" value="Procollagen C-endopeptidase enhancer 1"/>
    <property type="match status" value="1"/>
</dbReference>
<protein>
    <submittedName>
        <fullName evidence="7">Neuropilin and tolloid-like protein 2</fullName>
    </submittedName>
</protein>
<dbReference type="PANTHER" id="PTHR24251">
    <property type="entry name" value="OVOCHYMASE-RELATED"/>
    <property type="match status" value="1"/>
</dbReference>
<sequence>MGCTQAIAHVAPNTETALSSYRSKRQQPESTSTEMKTHCDRFVTSVNNTFFSPLDPTSHHNDYPSDANCVRNITAPAGFVIKLDFRNKFHIEPSNKCEYDFLEIRDGQYGFSKLLQKLCGSDFPPIIYSSERYLWLRFHSDENIQYEGFQAVYEFVPRSTACRCLSYAEDMECRFVLNDQEGYADRKDIKNETIDMAIQHSLSLDCLWVIEVPTDWKILLVFENFDLERKNDCDSNFIDIFGEVTEIPSRMRNFCGSIAESVQSKTNKLHVRFFADKNAFNSKFTILYTAYRSKAKGEACDPDNEFDCDDDTCISKALKCNERLNCKFFKDETDPECKDEKDDGNDHLVIIIVVFSLILGAMTTAFLVNCVRKLIRDQKIIREHIRQSKESKLDEAGRMSLKRSLENINRIAPRKQTLQSHQRSIHILDDESNRYYQDAVPVPVTSGSRVDLRSENNYRSQEIKDILDASLRSEKGSQDAGMCDMACQTRESLFAPVFKNKITQAPSNQTPGTIRFSTFGYDTPPGEKTLCRQSVHKDKCRMQPNTIEMEDFAHLTDIPPPPPKVCQKHDPKKNIKMEESRIYVDIRNSAPDVIIMTSH</sequence>
<name>A0A9Q0MS92_9DIPT</name>
<accession>A0A9Q0MS92</accession>
<keyword evidence="5" id="KW-1133">Transmembrane helix</keyword>
<feature type="region of interest" description="Disordered" evidence="4">
    <location>
        <begin position="16"/>
        <end position="35"/>
    </location>
</feature>
<keyword evidence="5" id="KW-0472">Membrane</keyword>
<organism evidence="7 8">
    <name type="scientific">Pseudolycoriella hygida</name>
    <dbReference type="NCBI Taxonomy" id="35572"/>
    <lineage>
        <taxon>Eukaryota</taxon>
        <taxon>Metazoa</taxon>
        <taxon>Ecdysozoa</taxon>
        <taxon>Arthropoda</taxon>
        <taxon>Hexapoda</taxon>
        <taxon>Insecta</taxon>
        <taxon>Pterygota</taxon>
        <taxon>Neoptera</taxon>
        <taxon>Endopterygota</taxon>
        <taxon>Diptera</taxon>
        <taxon>Nematocera</taxon>
        <taxon>Sciaroidea</taxon>
        <taxon>Sciaridae</taxon>
        <taxon>Pseudolycoriella</taxon>
    </lineage>
</organism>
<dbReference type="AlphaFoldDB" id="A0A9Q0MS92"/>
<evidence type="ECO:0000313" key="8">
    <source>
        <dbReference type="Proteomes" id="UP001151699"/>
    </source>
</evidence>
<evidence type="ECO:0000256" key="4">
    <source>
        <dbReference type="SAM" id="MobiDB-lite"/>
    </source>
</evidence>
<keyword evidence="8" id="KW-1185">Reference proteome</keyword>
<keyword evidence="2 3" id="KW-1015">Disulfide bond</keyword>
<dbReference type="InterPro" id="IPR035914">
    <property type="entry name" value="Sperma_CUB_dom_sf"/>
</dbReference>
<evidence type="ECO:0000313" key="7">
    <source>
        <dbReference type="EMBL" id="KAJ6637091.1"/>
    </source>
</evidence>
<dbReference type="OrthoDB" id="9971251at2759"/>
<dbReference type="Gene3D" id="2.60.120.290">
    <property type="entry name" value="Spermadhesin, CUB domain"/>
    <property type="match status" value="2"/>
</dbReference>
<dbReference type="EMBL" id="WJQU01000003">
    <property type="protein sequence ID" value="KAJ6637091.1"/>
    <property type="molecule type" value="Genomic_DNA"/>
</dbReference>
<gene>
    <name evidence="7" type="primary">NETO2</name>
    <name evidence="7" type="ORF">Bhyg_09817</name>
</gene>
<evidence type="ECO:0000256" key="5">
    <source>
        <dbReference type="SAM" id="Phobius"/>
    </source>
</evidence>
<dbReference type="Proteomes" id="UP001151699">
    <property type="component" value="Chromosome X"/>
</dbReference>
<dbReference type="CDD" id="cd00041">
    <property type="entry name" value="CUB"/>
    <property type="match status" value="2"/>
</dbReference>
<feature type="transmembrane region" description="Helical" evidence="5">
    <location>
        <begin position="348"/>
        <end position="371"/>
    </location>
</feature>
<evidence type="ECO:0000256" key="2">
    <source>
        <dbReference type="ARBA" id="ARBA00023157"/>
    </source>
</evidence>
<proteinExistence type="predicted"/>
<keyword evidence="1" id="KW-0677">Repeat</keyword>